<dbReference type="RefSeq" id="WP_188852879.1">
    <property type="nucleotide sequence ID" value="NZ_BMJJ01000008.1"/>
</dbReference>
<dbReference type="Proteomes" id="UP000613160">
    <property type="component" value="Unassembled WGS sequence"/>
</dbReference>
<reference evidence="2" key="1">
    <citation type="journal article" date="2014" name="Int. J. Syst. Evol. Microbiol.">
        <title>Complete genome sequence of Corynebacterium casei LMG S-19264T (=DSM 44701T), isolated from a smear-ripened cheese.</title>
        <authorList>
            <consortium name="US DOE Joint Genome Institute (JGI-PGF)"/>
            <person name="Walter F."/>
            <person name="Albersmeier A."/>
            <person name="Kalinowski J."/>
            <person name="Ruckert C."/>
        </authorList>
    </citation>
    <scope>NUCLEOTIDE SEQUENCE</scope>
    <source>
        <strain evidence="2">CGMCC 1.15493</strain>
    </source>
</reference>
<dbReference type="InterPro" id="IPR053863">
    <property type="entry name" value="Glyoxy/Ble-like_N"/>
</dbReference>
<keyword evidence="3" id="KW-1185">Reference proteome</keyword>
<dbReference type="InterPro" id="IPR029068">
    <property type="entry name" value="Glyas_Bleomycin-R_OHBP_Dase"/>
</dbReference>
<dbReference type="PANTHER" id="PTHR36503:SF2">
    <property type="entry name" value="BLR2408 PROTEIN"/>
    <property type="match status" value="1"/>
</dbReference>
<organism evidence="2 3">
    <name type="scientific">Aureimonas glaciei</name>
    <dbReference type="NCBI Taxonomy" id="1776957"/>
    <lineage>
        <taxon>Bacteria</taxon>
        <taxon>Pseudomonadati</taxon>
        <taxon>Pseudomonadota</taxon>
        <taxon>Alphaproteobacteria</taxon>
        <taxon>Hyphomicrobiales</taxon>
        <taxon>Aurantimonadaceae</taxon>
        <taxon>Aureimonas</taxon>
    </lineage>
</organism>
<dbReference type="InterPro" id="IPR037523">
    <property type="entry name" value="VOC_core"/>
</dbReference>
<dbReference type="EMBL" id="BMJJ01000008">
    <property type="protein sequence ID" value="GGD27995.1"/>
    <property type="molecule type" value="Genomic_DNA"/>
</dbReference>
<dbReference type="AlphaFoldDB" id="A0A916Y2T9"/>
<accession>A0A916Y2T9</accession>
<dbReference type="Gene3D" id="3.10.180.10">
    <property type="entry name" value="2,3-Dihydroxybiphenyl 1,2-Dioxygenase, domain 1"/>
    <property type="match status" value="1"/>
</dbReference>
<reference evidence="2" key="2">
    <citation type="submission" date="2020-09" db="EMBL/GenBank/DDBJ databases">
        <authorList>
            <person name="Sun Q."/>
            <person name="Zhou Y."/>
        </authorList>
    </citation>
    <scope>NUCLEOTIDE SEQUENCE</scope>
    <source>
        <strain evidence="2">CGMCC 1.15493</strain>
    </source>
</reference>
<gene>
    <name evidence="2" type="ORF">GCM10011335_33880</name>
</gene>
<protein>
    <recommendedName>
        <fullName evidence="1">VOC domain-containing protein</fullName>
    </recommendedName>
</protein>
<name>A0A916Y2T9_9HYPH</name>
<evidence type="ECO:0000313" key="2">
    <source>
        <dbReference type="EMBL" id="GGD27995.1"/>
    </source>
</evidence>
<evidence type="ECO:0000313" key="3">
    <source>
        <dbReference type="Proteomes" id="UP000613160"/>
    </source>
</evidence>
<proteinExistence type="predicted"/>
<sequence length="143" mass="15337">MTRLVFINLPVADLGRSVAFYRAIGAEQNLLFSDDTAACMVFSDTIHVMLLTHAKYRQFTTKAIADTRKVSAALICLSEDSRTAVDATVGWAGDAGGRADPSPPQDHGWMYSRSFDDPDGHGFEIVWMAPAAACADASAHATA</sequence>
<evidence type="ECO:0000259" key="1">
    <source>
        <dbReference type="PROSITE" id="PS51819"/>
    </source>
</evidence>
<feature type="domain" description="VOC" evidence="1">
    <location>
        <begin position="3"/>
        <end position="128"/>
    </location>
</feature>
<dbReference type="PROSITE" id="PS51819">
    <property type="entry name" value="VOC"/>
    <property type="match status" value="1"/>
</dbReference>
<dbReference type="Pfam" id="PF22677">
    <property type="entry name" value="Ble-like_N"/>
    <property type="match status" value="1"/>
</dbReference>
<dbReference type="SUPFAM" id="SSF54593">
    <property type="entry name" value="Glyoxalase/Bleomycin resistance protein/Dihydroxybiphenyl dioxygenase"/>
    <property type="match status" value="1"/>
</dbReference>
<dbReference type="PANTHER" id="PTHR36503">
    <property type="entry name" value="BLR2520 PROTEIN"/>
    <property type="match status" value="1"/>
</dbReference>
<comment type="caution">
    <text evidence="2">The sequence shown here is derived from an EMBL/GenBank/DDBJ whole genome shotgun (WGS) entry which is preliminary data.</text>
</comment>